<evidence type="ECO:0000313" key="1">
    <source>
        <dbReference type="EMBL" id="TQD79696.1"/>
    </source>
</evidence>
<gene>
    <name evidence="1" type="ORF">C1H46_034724</name>
</gene>
<name>A0A540KZP4_MALBA</name>
<reference evidence="1 2" key="1">
    <citation type="journal article" date="2019" name="G3 (Bethesda)">
        <title>Sequencing of a Wild Apple (Malus baccata) Genome Unravels the Differences Between Cultivated and Wild Apple Species Regarding Disease Resistance and Cold Tolerance.</title>
        <authorList>
            <person name="Chen X."/>
        </authorList>
    </citation>
    <scope>NUCLEOTIDE SEQUENCE [LARGE SCALE GENOMIC DNA]</scope>
    <source>
        <strain evidence="2">cv. Shandingzi</strain>
        <tissue evidence="1">Leaves</tissue>
    </source>
</reference>
<dbReference type="AlphaFoldDB" id="A0A540KZP4"/>
<evidence type="ECO:0000313" key="2">
    <source>
        <dbReference type="Proteomes" id="UP000315295"/>
    </source>
</evidence>
<dbReference type="Proteomes" id="UP000315295">
    <property type="component" value="Unassembled WGS sequence"/>
</dbReference>
<dbReference type="EMBL" id="VIEB01000843">
    <property type="protein sequence ID" value="TQD79696.1"/>
    <property type="molecule type" value="Genomic_DNA"/>
</dbReference>
<protein>
    <submittedName>
        <fullName evidence="1">Uncharacterized protein</fullName>
    </submittedName>
</protein>
<keyword evidence="2" id="KW-1185">Reference proteome</keyword>
<proteinExistence type="predicted"/>
<organism evidence="1 2">
    <name type="scientific">Malus baccata</name>
    <name type="common">Siberian crab apple</name>
    <name type="synonym">Pyrus baccata</name>
    <dbReference type="NCBI Taxonomy" id="106549"/>
    <lineage>
        <taxon>Eukaryota</taxon>
        <taxon>Viridiplantae</taxon>
        <taxon>Streptophyta</taxon>
        <taxon>Embryophyta</taxon>
        <taxon>Tracheophyta</taxon>
        <taxon>Spermatophyta</taxon>
        <taxon>Magnoliopsida</taxon>
        <taxon>eudicotyledons</taxon>
        <taxon>Gunneridae</taxon>
        <taxon>Pentapetalae</taxon>
        <taxon>rosids</taxon>
        <taxon>fabids</taxon>
        <taxon>Rosales</taxon>
        <taxon>Rosaceae</taxon>
        <taxon>Amygdaloideae</taxon>
        <taxon>Maleae</taxon>
        <taxon>Malus</taxon>
    </lineage>
</organism>
<dbReference type="STRING" id="106549.A0A540KZP4"/>
<sequence length="102" mass="11741">MIDHYQSATTISYTRYTGSYRNGSRGADQSGTSNGDAGGTLVDKVVDFANYFYTYAFLYHQKEMFFDRGHMDAYYNVVFNNKHHVHGKVWNNRLVPSCAYQT</sequence>
<comment type="caution">
    <text evidence="1">The sequence shown here is derived from an EMBL/GenBank/DDBJ whole genome shotgun (WGS) entry which is preliminary data.</text>
</comment>
<accession>A0A540KZP4</accession>